<gene>
    <name evidence="1" type="ORF">S01H1_22324</name>
</gene>
<accession>X0TIK5</accession>
<organism evidence="1">
    <name type="scientific">marine sediment metagenome</name>
    <dbReference type="NCBI Taxonomy" id="412755"/>
    <lineage>
        <taxon>unclassified sequences</taxon>
        <taxon>metagenomes</taxon>
        <taxon>ecological metagenomes</taxon>
    </lineage>
</organism>
<reference evidence="1" key="1">
    <citation type="journal article" date="2014" name="Front. Microbiol.">
        <title>High frequency of phylogenetically diverse reductive dehalogenase-homologous genes in deep subseafloor sedimentary metagenomes.</title>
        <authorList>
            <person name="Kawai M."/>
            <person name="Futagami T."/>
            <person name="Toyoda A."/>
            <person name="Takaki Y."/>
            <person name="Nishi S."/>
            <person name="Hori S."/>
            <person name="Arai W."/>
            <person name="Tsubouchi T."/>
            <person name="Morono Y."/>
            <person name="Uchiyama I."/>
            <person name="Ito T."/>
            <person name="Fujiyama A."/>
            <person name="Inagaki F."/>
            <person name="Takami H."/>
        </authorList>
    </citation>
    <scope>NUCLEOTIDE SEQUENCE</scope>
    <source>
        <strain evidence="1">Expedition CK06-06</strain>
    </source>
</reference>
<protein>
    <submittedName>
        <fullName evidence="1">Uncharacterized protein</fullName>
    </submittedName>
</protein>
<comment type="caution">
    <text evidence="1">The sequence shown here is derived from an EMBL/GenBank/DDBJ whole genome shotgun (WGS) entry which is preliminary data.</text>
</comment>
<sequence>KLKQIAMKELNLGEEELTIRSLRPEDLGVTGAWSFNIGSANAWNNIISNYLGDNRFLMLTGVTYTGSAITQVRMVLGGSTKEIWTIQAIPAMETPRYVDLTPTIIKQNQMISIDVYATTTGTESLVFDGVVIEKKGLVLA</sequence>
<dbReference type="EMBL" id="BARS01012573">
    <property type="protein sequence ID" value="GAF87967.1"/>
    <property type="molecule type" value="Genomic_DNA"/>
</dbReference>
<proteinExistence type="predicted"/>
<name>X0TIK5_9ZZZZ</name>
<dbReference type="AlphaFoldDB" id="X0TIK5"/>
<feature type="non-terminal residue" evidence="1">
    <location>
        <position position="1"/>
    </location>
</feature>
<evidence type="ECO:0000313" key="1">
    <source>
        <dbReference type="EMBL" id="GAF87967.1"/>
    </source>
</evidence>